<evidence type="ECO:0000259" key="6">
    <source>
        <dbReference type="Pfam" id="PF09649"/>
    </source>
</evidence>
<evidence type="ECO:0000256" key="2">
    <source>
        <dbReference type="ARBA" id="ARBA00023186"/>
    </source>
</evidence>
<dbReference type="OrthoDB" id="436717at2759"/>
<evidence type="ECO:0000313" key="8">
    <source>
        <dbReference type="Proteomes" id="UP000239899"/>
    </source>
</evidence>
<accession>A0A2P6U0D0</accession>
<feature type="domain" description="Histone chaperone" evidence="6">
    <location>
        <begin position="205"/>
        <end position="224"/>
    </location>
</feature>
<protein>
    <submittedName>
        <fullName evidence="7">Ferrous iron transporter A</fullName>
    </submittedName>
</protein>
<organism evidence="7 8">
    <name type="scientific">Chlorella sorokiniana</name>
    <name type="common">Freshwater green alga</name>
    <dbReference type="NCBI Taxonomy" id="3076"/>
    <lineage>
        <taxon>Eukaryota</taxon>
        <taxon>Viridiplantae</taxon>
        <taxon>Chlorophyta</taxon>
        <taxon>core chlorophytes</taxon>
        <taxon>Trebouxiophyceae</taxon>
        <taxon>Chlorellales</taxon>
        <taxon>Chlorellaceae</taxon>
        <taxon>Chlorella clade</taxon>
        <taxon>Chlorella</taxon>
    </lineage>
</organism>
<dbReference type="PANTHER" id="PTHR15239:SF6">
    <property type="entry name" value="RIBOSOME QUALITY CONTROL COMPLEX SUBUNIT NEMF"/>
    <property type="match status" value="1"/>
</dbReference>
<dbReference type="GO" id="GO:0043023">
    <property type="term" value="F:ribosomal large subunit binding"/>
    <property type="evidence" value="ECO:0007669"/>
    <property type="project" value="TreeGrafter"/>
</dbReference>
<feature type="compositionally biased region" description="Acidic residues" evidence="4">
    <location>
        <begin position="305"/>
        <end position="335"/>
    </location>
</feature>
<dbReference type="GO" id="GO:0005634">
    <property type="term" value="C:nucleus"/>
    <property type="evidence" value="ECO:0007669"/>
    <property type="project" value="UniProtKB-SubCell"/>
</dbReference>
<evidence type="ECO:0000256" key="3">
    <source>
        <dbReference type="ARBA" id="ARBA00023242"/>
    </source>
</evidence>
<dbReference type="Pfam" id="PF09649">
    <property type="entry name" value="CHZ"/>
    <property type="match status" value="1"/>
</dbReference>
<evidence type="ECO:0000259" key="5">
    <source>
        <dbReference type="Pfam" id="PF05670"/>
    </source>
</evidence>
<name>A0A2P6U0D0_CHLSO</name>
<keyword evidence="2" id="KW-0143">Chaperone</keyword>
<dbReference type="Pfam" id="PF05833">
    <property type="entry name" value="NFACT_N"/>
    <property type="match status" value="1"/>
</dbReference>
<feature type="domain" description="NFACT RNA-binding" evidence="5">
    <location>
        <begin position="865"/>
        <end position="968"/>
    </location>
</feature>
<dbReference type="GO" id="GO:0072344">
    <property type="term" value="P:rescue of stalled ribosome"/>
    <property type="evidence" value="ECO:0007669"/>
    <property type="project" value="TreeGrafter"/>
</dbReference>
<feature type="region of interest" description="Disordered" evidence="4">
    <location>
        <begin position="204"/>
        <end position="385"/>
    </location>
</feature>
<feature type="compositionally biased region" description="Basic residues" evidence="4">
    <location>
        <begin position="109"/>
        <end position="124"/>
    </location>
</feature>
<dbReference type="GO" id="GO:0000049">
    <property type="term" value="F:tRNA binding"/>
    <property type="evidence" value="ECO:0007669"/>
    <property type="project" value="TreeGrafter"/>
</dbReference>
<feature type="compositionally biased region" description="Acidic residues" evidence="4">
    <location>
        <begin position="237"/>
        <end position="256"/>
    </location>
</feature>
<sequence>MGVDEVAVRAAAEARRGFILSNLDSMSLKSCRMTLEQDMGLETGALKQHKDLLSRLIDEFIAERDARPAAGGKANKEAEEDAEEEEEAASEEEASEPDYDDSEDEGRAKKQRKKGGAAKPAKRQKREEKAAKPSGPRQYGKRVEKLRSVCRAATITIPPSLYSRNKEEGALEAALEELLAKHGLDADSGERAIAQVKSKLTIQRDLDGIDTSNIIEGGRRRRGAAPVSYKALVQPASDDEEEEEQSGSEAGSDSDVEVPSGSDVEADSDDGGRAAKHKQKAAPAKKRQKQAGGSSKGKKAKAASDSEEEASSSEEEEEPAASEASVEEAASDSDGEPAAAARSPDENAAARGNGSGGRKGSKPPSSSKPAAKKRPAASLEDSDDEPTFDYTTLAAATADLQAWVPAKVEGVVQQEHATALRLRTATESGWLWLSYHARTAHVGVGDGPARGAAAELYTFGSQLQATLRGLVLTRIWMPTPYERVLKLAFAQRPGEPPAAELVYECMARYSNLLLVGPDSTVLAAAHQVGQRMSSVRHVQVGGRWDPPPPASGLDPDACASAEEWQEVLCRLAAEEPADRRPTLQQVAVRGFRGVSPQLARDLAQLAGVDPHAQPAELSPQQWAALWQAWQGWLAALSSGSFAASACPSSGAYSLLGVQPQPVPSLLPFLAAYYSAEQRADAFVALKQQLVKAVAGAIARLQKKVESLQKQGGDGDRHQATQKQADMIMGNVYRIPAGAASVEVEDWDTGAAVTLALDPEKTAVENAEALYKQARKQRRAVEQVAPLLEAARGELTYLSEVELMLQQLEGGSHLAALQEVQSDLVAGKYMKAPPEAALADKAASKARKAARRSASSGNTGGGAQDFRRYTSPSGLAVLVGRNSRQNDTLTMDMANPGDVWMHARGVPGAHLLMRVPAGQQPEAADLQFAADLAAWFSKARTDGKVDVTMCDPKHISKPTGAKPGQVMVRKESTVVGRPDQSAAAASGETD</sequence>
<comment type="subcellular location">
    <subcellularLocation>
        <location evidence="1">Nucleus</location>
    </subcellularLocation>
</comment>
<dbReference type="Gene3D" id="2.30.310.10">
    <property type="entry name" value="ibrinogen binding protein from staphylococcus aureus domain"/>
    <property type="match status" value="1"/>
</dbReference>
<dbReference type="Pfam" id="PF05670">
    <property type="entry name" value="NFACT-R_1"/>
    <property type="match status" value="1"/>
</dbReference>
<dbReference type="STRING" id="3076.A0A2P6U0D0"/>
<evidence type="ECO:0000313" key="7">
    <source>
        <dbReference type="EMBL" id="PRW59758.1"/>
    </source>
</evidence>
<evidence type="ECO:0000256" key="1">
    <source>
        <dbReference type="ARBA" id="ARBA00004123"/>
    </source>
</evidence>
<proteinExistence type="predicted"/>
<feature type="region of interest" description="Disordered" evidence="4">
    <location>
        <begin position="840"/>
        <end position="867"/>
    </location>
</feature>
<comment type="caution">
    <text evidence="7">The sequence shown here is derived from an EMBL/GenBank/DDBJ whole genome shotgun (WGS) entry which is preliminary data.</text>
</comment>
<keyword evidence="8" id="KW-1185">Reference proteome</keyword>
<reference evidence="7 8" key="1">
    <citation type="journal article" date="2018" name="Plant J.">
        <title>Genome sequences of Chlorella sorokiniana UTEX 1602 and Micractinium conductrix SAG 241.80: implications to maltose excretion by a green alga.</title>
        <authorList>
            <person name="Arriola M.B."/>
            <person name="Velmurugan N."/>
            <person name="Zhang Y."/>
            <person name="Plunkett M.H."/>
            <person name="Hondzo H."/>
            <person name="Barney B.M."/>
        </authorList>
    </citation>
    <scope>NUCLEOTIDE SEQUENCE [LARGE SCALE GENOMIC DNA]</scope>
    <source>
        <strain evidence="8">UTEX 1602</strain>
    </source>
</reference>
<dbReference type="GO" id="GO:1990112">
    <property type="term" value="C:RQC complex"/>
    <property type="evidence" value="ECO:0007669"/>
    <property type="project" value="TreeGrafter"/>
</dbReference>
<dbReference type="EMBL" id="LHPG02000003">
    <property type="protein sequence ID" value="PRW59758.1"/>
    <property type="molecule type" value="Genomic_DNA"/>
</dbReference>
<feature type="region of interest" description="Disordered" evidence="4">
    <location>
        <begin position="64"/>
        <end position="145"/>
    </location>
</feature>
<keyword evidence="3" id="KW-0539">Nucleus</keyword>
<dbReference type="InterPro" id="IPR008532">
    <property type="entry name" value="NFACT_RNA-bd"/>
</dbReference>
<evidence type="ECO:0000256" key="4">
    <source>
        <dbReference type="SAM" id="MobiDB-lite"/>
    </source>
</evidence>
<gene>
    <name evidence="7" type="ORF">C2E21_1362</name>
</gene>
<dbReference type="InterPro" id="IPR019098">
    <property type="entry name" value="Histone_chaperone_domain_CHZ"/>
</dbReference>
<dbReference type="Proteomes" id="UP000239899">
    <property type="component" value="Unassembled WGS sequence"/>
</dbReference>
<feature type="compositionally biased region" description="Basic residues" evidence="4">
    <location>
        <begin position="274"/>
        <end position="289"/>
    </location>
</feature>
<feature type="region of interest" description="Disordered" evidence="4">
    <location>
        <begin position="953"/>
        <end position="989"/>
    </location>
</feature>
<dbReference type="PANTHER" id="PTHR15239">
    <property type="entry name" value="NUCLEAR EXPORT MEDIATOR FACTOR NEMF"/>
    <property type="match status" value="1"/>
</dbReference>
<feature type="compositionally biased region" description="Acidic residues" evidence="4">
    <location>
        <begin position="78"/>
        <end position="104"/>
    </location>
</feature>
<dbReference type="AlphaFoldDB" id="A0A2P6U0D0"/>
<dbReference type="InterPro" id="IPR051608">
    <property type="entry name" value="RQC_Subunit_NEMF"/>
</dbReference>